<dbReference type="PANTHER" id="PTHR10666">
    <property type="entry name" value="UBIQUITIN"/>
    <property type="match status" value="1"/>
</dbReference>
<gene>
    <name evidence="3" type="ORF">PCOR1329_LOCUS30959</name>
</gene>
<dbReference type="InterPro" id="IPR050158">
    <property type="entry name" value="Ubiquitin_ubiquitin-like"/>
</dbReference>
<protein>
    <recommendedName>
        <fullName evidence="2">Ubiquitin-like domain-containing protein</fullName>
    </recommendedName>
</protein>
<dbReference type="InterPro" id="IPR019956">
    <property type="entry name" value="Ubiquitin_dom"/>
</dbReference>
<dbReference type="EMBL" id="CAUYUJ010012069">
    <property type="protein sequence ID" value="CAK0833187.1"/>
    <property type="molecule type" value="Genomic_DNA"/>
</dbReference>
<dbReference type="InterPro" id="IPR029071">
    <property type="entry name" value="Ubiquitin-like_domsf"/>
</dbReference>
<dbReference type="PRINTS" id="PR00348">
    <property type="entry name" value="UBIQUITIN"/>
</dbReference>
<evidence type="ECO:0000256" key="1">
    <source>
        <dbReference type="SAM" id="MobiDB-lite"/>
    </source>
</evidence>
<dbReference type="Proteomes" id="UP001189429">
    <property type="component" value="Unassembled WGS sequence"/>
</dbReference>
<name>A0ABN9SMX8_9DINO</name>
<reference evidence="3" key="1">
    <citation type="submission" date="2023-10" db="EMBL/GenBank/DDBJ databases">
        <authorList>
            <person name="Chen Y."/>
            <person name="Shah S."/>
            <person name="Dougan E. K."/>
            <person name="Thang M."/>
            <person name="Chan C."/>
        </authorList>
    </citation>
    <scope>NUCLEOTIDE SEQUENCE [LARGE SCALE GENOMIC DNA]</scope>
</reference>
<evidence type="ECO:0000259" key="2">
    <source>
        <dbReference type="PROSITE" id="PS50053"/>
    </source>
</evidence>
<feature type="region of interest" description="Disordered" evidence="1">
    <location>
        <begin position="242"/>
        <end position="270"/>
    </location>
</feature>
<keyword evidence="4" id="KW-1185">Reference proteome</keyword>
<accession>A0ABN9SMX8</accession>
<dbReference type="SUPFAM" id="SSF54236">
    <property type="entry name" value="Ubiquitin-like"/>
    <property type="match status" value="1"/>
</dbReference>
<dbReference type="Pfam" id="PF00240">
    <property type="entry name" value="ubiquitin"/>
    <property type="match status" value="1"/>
</dbReference>
<evidence type="ECO:0000313" key="3">
    <source>
        <dbReference type="EMBL" id="CAK0833187.1"/>
    </source>
</evidence>
<sequence>MANPRRYHAGCVEGGLGPQANLDGFAGLQPEDQTKAQEFCDHPGGVSRAEYVETVRQAKRQRRRAADPGDANLPAGEANEYFDELPEDQNPTIHDTGANTYANSINASTKSSTAINSSNADKDAYNDASSIDAGRLQLFLKTLTGKTVVLNVAANSTIGDVKASIHTSQDIPPDQQRLVSSNKQLEDSRTLADYNIKKHATMHLMLRLRGGGPETLLTALHSCQRHACPLFGAVAPGAGRCPSCHQERHLQAPAPPPTTPQPSSSFSSACLPASMDLEGETTLTQQAAALNIEAPPDLPRAARRDALQTTTAAMDADAQPPPRTTITDSELQDFFEQEALRYFALVRASSLTQPDDVRRTTIESPSNWERLEHILHRLAYRPESADPWTVLGLGPLDGPEPEEVDICARTRAARTLCSLARDMAWEEGDLRKAQAVDATFVAAGAKCEELLAEARRARCRTRPAKLPRWKELGTNALAAVSSHLAPGNTQFVTQWSQLLDATTDRSQTIQSHRQRSALLEQGDEQALRLLAGQRVLAWAPESKDALGRIHAQLLRSEPDCAPEALYLLAPVPHFYGVDTAAKLLDLWTHPLLGERFAATVRNVTIVVQPLEYVLPSPRGPRHVRQGLACFHLSPSGLRTAPSVATPLTPLLQVEEYNSFIVDAHTDHVPEIMRKLADPRYAGILRLSDMAMEMRMRDIKRRVLTIDSYIGLKSLYTDPNVSSLCSQLIFLTSDRVLLLAGASTETRAQLLNDAAKEDEALTITCLRWKLRNNGEIGHDSKGVISRLLQHACHDQALDLHPAQDARRPQIGTWVHLLDLNPTAPPGHARVYLGSSADVRKVYQALHGQVLKIGTDTVSITVLNDALEALFATSPSSFKNKSGYVHKLMTTGDVGLWTETHGTAGGNAVWANPVGCQSRWAPGPTAAAAGVGIIVQNEFLALFDPAPTWEIIMPGRAARLRLRGPLGNLDLHVMYFHTGCEVKRRDAIDAGLDDMDPLPPFLELREALRRRLSTHIASKDTALSILGGGMNFVEARWGALVARPRGLHELYQPNMTYASPNARSRLDRLHCNQEHAHYLDYNMSCAALQRCPKELSRHRAVSFRRARPCRDAAFLQPLADHVVDHPGWPSKVALALGELLDQDPDASALKKVPLLKEEMRSAATHLDMHAPNVTGALTTEDRLGTTMRFLRASERQSPSTIGSCISRNPALCTMVDNPCDFTAPPQARLRRIRQHALDLARDHSLEELNQLHGELANLPPEQAAQRRRRLRDLRDLGRQGHATTDPSAMASTLRDHWSTVFAAQDTDADLRARWLREEAEHIPPDAARRRPFATPTRDHFKKALRFSKSSAPGPDGVAFRAWRKLGDLGTDVLREAFCLLTSDATLGALDRDCHAFNESLLVFLPKKPSHEIEDGILAYEAPNARPLNITNADSRLICSALPNLFDIATVAKCRVVRRGNAGQGGLDIVRRHRDMERVIGDSSFMHRLAHWREWVDANILANLARACARLQRAAQNESLTASALLRGQSPRDVAQKDWQKTVVLRLGTGERELVYRELLVTDVMGAPPTPQKHSYSTHARRPLVTMASVAYWLPRGPGSARLQPAGGA</sequence>
<comment type="caution">
    <text evidence="3">The sequence shown here is derived from an EMBL/GenBank/DDBJ whole genome shotgun (WGS) entry which is preliminary data.</text>
</comment>
<proteinExistence type="predicted"/>
<dbReference type="PROSITE" id="PS50053">
    <property type="entry name" value="UBIQUITIN_2"/>
    <property type="match status" value="1"/>
</dbReference>
<dbReference type="SMART" id="SM00213">
    <property type="entry name" value="UBQ"/>
    <property type="match status" value="1"/>
</dbReference>
<dbReference type="Gene3D" id="3.10.20.90">
    <property type="entry name" value="Phosphatidylinositol 3-kinase Catalytic Subunit, Chain A, domain 1"/>
    <property type="match status" value="1"/>
</dbReference>
<dbReference type="InterPro" id="IPR000626">
    <property type="entry name" value="Ubiquitin-like_dom"/>
</dbReference>
<organism evidence="3 4">
    <name type="scientific">Prorocentrum cordatum</name>
    <dbReference type="NCBI Taxonomy" id="2364126"/>
    <lineage>
        <taxon>Eukaryota</taxon>
        <taxon>Sar</taxon>
        <taxon>Alveolata</taxon>
        <taxon>Dinophyceae</taxon>
        <taxon>Prorocentrales</taxon>
        <taxon>Prorocentraceae</taxon>
        <taxon>Prorocentrum</taxon>
    </lineage>
</organism>
<evidence type="ECO:0000313" key="4">
    <source>
        <dbReference type="Proteomes" id="UP001189429"/>
    </source>
</evidence>
<feature type="compositionally biased region" description="Low complexity" evidence="1">
    <location>
        <begin position="261"/>
        <end position="270"/>
    </location>
</feature>
<feature type="domain" description="Ubiquitin-like" evidence="2">
    <location>
        <begin position="136"/>
        <end position="211"/>
    </location>
</feature>